<sequence length="70" mass="8298">MKKDKMSSSKNIEKERADDSTLSLTEEKDVFYEIRKERLHSLCDDIMLSREIMYDFDESMDELIVTISKS</sequence>
<proteinExistence type="predicted"/>
<dbReference type="AlphaFoldDB" id="A0A6S6SYF9"/>
<evidence type="ECO:0000256" key="1">
    <source>
        <dbReference type="SAM" id="MobiDB-lite"/>
    </source>
</evidence>
<gene>
    <name evidence="2" type="ORF">HELGO_WM3629</name>
</gene>
<organism evidence="2">
    <name type="scientific">uncultured Sulfurovum sp</name>
    <dbReference type="NCBI Taxonomy" id="269237"/>
    <lineage>
        <taxon>Bacteria</taxon>
        <taxon>Pseudomonadati</taxon>
        <taxon>Campylobacterota</taxon>
        <taxon>Epsilonproteobacteria</taxon>
        <taxon>Campylobacterales</taxon>
        <taxon>Sulfurovaceae</taxon>
        <taxon>Sulfurovum</taxon>
        <taxon>environmental samples</taxon>
    </lineage>
</organism>
<name>A0A6S6SYF9_9BACT</name>
<feature type="region of interest" description="Disordered" evidence="1">
    <location>
        <begin position="1"/>
        <end position="21"/>
    </location>
</feature>
<evidence type="ECO:0000313" key="2">
    <source>
        <dbReference type="EMBL" id="CAA6809705.1"/>
    </source>
</evidence>
<reference evidence="2" key="1">
    <citation type="submission" date="2020-01" db="EMBL/GenBank/DDBJ databases">
        <authorList>
            <person name="Meier V. D."/>
            <person name="Meier V D."/>
        </authorList>
    </citation>
    <scope>NUCLEOTIDE SEQUENCE</scope>
    <source>
        <strain evidence="2">HLG_WM_MAG_01</strain>
    </source>
</reference>
<accession>A0A6S6SYF9</accession>
<dbReference type="EMBL" id="CACVAS010000057">
    <property type="protein sequence ID" value="CAA6809705.1"/>
    <property type="molecule type" value="Genomic_DNA"/>
</dbReference>
<protein>
    <submittedName>
        <fullName evidence="2">Uncharacterized protein</fullName>
    </submittedName>
</protein>